<protein>
    <submittedName>
        <fullName evidence="2">Uncharacterized protein</fullName>
    </submittedName>
</protein>
<feature type="compositionally biased region" description="Polar residues" evidence="1">
    <location>
        <begin position="481"/>
        <end position="495"/>
    </location>
</feature>
<evidence type="ECO:0000313" key="3">
    <source>
        <dbReference type="Proteomes" id="UP000235371"/>
    </source>
</evidence>
<accession>A0A2J6T3C4</accession>
<feature type="compositionally biased region" description="Basic and acidic residues" evidence="1">
    <location>
        <begin position="404"/>
        <end position="414"/>
    </location>
</feature>
<feature type="region of interest" description="Disordered" evidence="1">
    <location>
        <begin position="234"/>
        <end position="610"/>
    </location>
</feature>
<feature type="compositionally biased region" description="Low complexity" evidence="1">
    <location>
        <begin position="439"/>
        <end position="453"/>
    </location>
</feature>
<feature type="compositionally biased region" description="Polar residues" evidence="1">
    <location>
        <begin position="306"/>
        <end position="338"/>
    </location>
</feature>
<dbReference type="Proteomes" id="UP000235371">
    <property type="component" value="Unassembled WGS sequence"/>
</dbReference>
<sequence>MFDNNLFVVNDERDDLSTTLLRSLGEGTELPEIEEMKASEVVRLWDIVKDRLEKLTHLLTQNPYFILAYRRDGVIQMTDKFARLWKNRECYWEDGFDSCNTDRPKPAKKRKKSKAVRAKTPLVFPTLSGQDDTMLEYLSAQVDLGSRMQLASMAETALELSGEKVFKCDRLNPEIREPCRVLNKRKYNTEHHIETIHEEGGDDRVGGRELFQSRWPEFMDVVPELETDDLEPQQTFTRSFSPADSIDSESRRTGEAKSPNITPLFSLPPQNQVMNKQVSRSPTMESTPCLDGPTKQTSILKVPMSMPSQSLSPTESTASQSLERSVTTFESVLHSQHYQPPPTGGEDSASTFGSKWHAEFSWLDPQNPKAATAPSTNASSTHGEAQVSSTTEHNKHVSPHVAQKTKEVELEYANRHNSTSSTLGSSISLPLEIVDDSDSPSTPSTPATKPSSTRTNTPSSQACKPTNEFTKGTATAGVQLKSENPSPLKTMSLHSMLNGETDYRTTNSLCPPHLPGEKHRALSTSPPQSISLQLDQPTSLYSAHAGSSPTAQLSSAQVNTRWPPHAPSPDQRHQQRTMTSAEPLSSDPDPSSTHHRSSEPTQSPISGGMVKRKAGTWPFRAANDIQSPTNAAGHYKDCAQGSESPPPNSSPITLGFKSLLPQGCEPLQKPAAESSATHRSPPQVGDDVQLTSAASPLPKPTNRSPVEKIFQPQTLGEHYLPPRSMEPRRSPDAPSSTVPAVPSSLTTSTSTLNYNNHTLVSPVQISQAATISRVQTCQAYQNSGLLIPDRTFTPGQTATNQSPHNPPSQPKSPVPCGTGSQVQDSTVNHNMNPPSPATKSIQCHSPSEDFTPRPEKRVAQSIQKPATPPSKGTPHRRNGSYSFVPPPEAFSPYQPSNTRQADTLVPSPLVLSTDTRLATTSNPSGTFNTPTLTLLIDSADGSMILDTTHSFEIVKNSSLSEFFQFYSSVSAAPLSSLTSLEFQPAFGKRPSYEIRRYGGEDKWKRLKEVISSQFEKAIRKDGGRRTEWQVLVSSE</sequence>
<organism evidence="2 3">
    <name type="scientific">Hyaloscypha bicolor E</name>
    <dbReference type="NCBI Taxonomy" id="1095630"/>
    <lineage>
        <taxon>Eukaryota</taxon>
        <taxon>Fungi</taxon>
        <taxon>Dikarya</taxon>
        <taxon>Ascomycota</taxon>
        <taxon>Pezizomycotina</taxon>
        <taxon>Leotiomycetes</taxon>
        <taxon>Helotiales</taxon>
        <taxon>Hyaloscyphaceae</taxon>
        <taxon>Hyaloscypha</taxon>
        <taxon>Hyaloscypha bicolor</taxon>
    </lineage>
</organism>
<feature type="compositionally biased region" description="Polar residues" evidence="1">
    <location>
        <begin position="522"/>
        <end position="560"/>
    </location>
</feature>
<feature type="compositionally biased region" description="Pro residues" evidence="1">
    <location>
        <begin position="804"/>
        <end position="813"/>
    </location>
</feature>
<dbReference type="EMBL" id="KZ613846">
    <property type="protein sequence ID" value="PMD57530.1"/>
    <property type="molecule type" value="Genomic_DNA"/>
</dbReference>
<evidence type="ECO:0000313" key="2">
    <source>
        <dbReference type="EMBL" id="PMD57530.1"/>
    </source>
</evidence>
<reference evidence="2 3" key="1">
    <citation type="submission" date="2016-04" db="EMBL/GenBank/DDBJ databases">
        <title>A degradative enzymes factory behind the ericoid mycorrhizal symbiosis.</title>
        <authorList>
            <consortium name="DOE Joint Genome Institute"/>
            <person name="Martino E."/>
            <person name="Morin E."/>
            <person name="Grelet G."/>
            <person name="Kuo A."/>
            <person name="Kohler A."/>
            <person name="Daghino S."/>
            <person name="Barry K."/>
            <person name="Choi C."/>
            <person name="Cichocki N."/>
            <person name="Clum A."/>
            <person name="Copeland A."/>
            <person name="Hainaut M."/>
            <person name="Haridas S."/>
            <person name="Labutti K."/>
            <person name="Lindquist E."/>
            <person name="Lipzen A."/>
            <person name="Khouja H.-R."/>
            <person name="Murat C."/>
            <person name="Ohm R."/>
            <person name="Olson A."/>
            <person name="Spatafora J."/>
            <person name="Veneault-Fourrey C."/>
            <person name="Henrissat B."/>
            <person name="Grigoriev I."/>
            <person name="Martin F."/>
            <person name="Perotto S."/>
        </authorList>
    </citation>
    <scope>NUCLEOTIDE SEQUENCE [LARGE SCALE GENOMIC DNA]</scope>
    <source>
        <strain evidence="2 3">E</strain>
    </source>
</reference>
<dbReference type="AlphaFoldDB" id="A0A2J6T3C4"/>
<feature type="compositionally biased region" description="Polar residues" evidence="1">
    <location>
        <begin position="454"/>
        <end position="473"/>
    </location>
</feature>
<keyword evidence="3" id="KW-1185">Reference proteome</keyword>
<feature type="compositionally biased region" description="Basic and acidic residues" evidence="1">
    <location>
        <begin position="846"/>
        <end position="858"/>
    </location>
</feature>
<feature type="region of interest" description="Disordered" evidence="1">
    <location>
        <begin position="788"/>
        <end position="901"/>
    </location>
</feature>
<feature type="compositionally biased region" description="Low complexity" evidence="1">
    <location>
        <begin position="370"/>
        <end position="381"/>
    </location>
</feature>
<dbReference type="STRING" id="1095630.A0A2J6T3C4"/>
<feature type="compositionally biased region" description="Polar residues" evidence="1">
    <location>
        <begin position="818"/>
        <end position="845"/>
    </location>
</feature>
<dbReference type="GeneID" id="36579758"/>
<feature type="compositionally biased region" description="Low complexity" evidence="1">
    <location>
        <begin position="732"/>
        <end position="749"/>
    </location>
</feature>
<proteinExistence type="predicted"/>
<feature type="compositionally biased region" description="Polar residues" evidence="1">
    <location>
        <begin position="793"/>
        <end position="803"/>
    </location>
</feature>
<dbReference type="RefSeq" id="XP_024734434.1">
    <property type="nucleotide sequence ID" value="XM_024871676.1"/>
</dbReference>
<feature type="compositionally biased region" description="Polar residues" evidence="1">
    <location>
        <begin position="382"/>
        <end position="391"/>
    </location>
</feature>
<gene>
    <name evidence="2" type="ORF">K444DRAFT_29443</name>
</gene>
<feature type="compositionally biased region" description="Polar residues" evidence="1">
    <location>
        <begin position="576"/>
        <end position="591"/>
    </location>
</feature>
<evidence type="ECO:0000256" key="1">
    <source>
        <dbReference type="SAM" id="MobiDB-lite"/>
    </source>
</evidence>
<name>A0A2J6T3C4_9HELO</name>
<feature type="region of interest" description="Disordered" evidence="1">
    <location>
        <begin position="624"/>
        <end position="749"/>
    </location>
</feature>
<dbReference type="OrthoDB" id="3549280at2759"/>
<dbReference type="InParanoid" id="A0A2J6T3C4"/>
<feature type="compositionally biased region" description="Polar residues" evidence="1">
    <location>
        <begin position="259"/>
        <end position="286"/>
    </location>
</feature>
<feature type="compositionally biased region" description="Low complexity" evidence="1">
    <location>
        <begin position="418"/>
        <end position="429"/>
    </location>
</feature>